<reference evidence="1 2" key="1">
    <citation type="submission" date="2019-08" db="EMBL/GenBank/DDBJ databases">
        <authorList>
            <person name="Liang Q."/>
        </authorList>
    </citation>
    <scope>NUCLEOTIDE SEQUENCE [LARGE SCALE GENOMIC DNA]</scope>
    <source>
        <strain evidence="1 2">V1718</strain>
    </source>
</reference>
<gene>
    <name evidence="1" type="ORF">FRD01_14520</name>
</gene>
<evidence type="ECO:0000313" key="1">
    <source>
        <dbReference type="EMBL" id="QED28426.1"/>
    </source>
</evidence>
<dbReference type="RefSeq" id="WP_146960839.1">
    <property type="nucleotide sequence ID" value="NZ_CP042467.1"/>
</dbReference>
<evidence type="ECO:0000313" key="2">
    <source>
        <dbReference type="Proteomes" id="UP000321595"/>
    </source>
</evidence>
<accession>A0A5B8XXL7</accession>
<dbReference type="AlphaFoldDB" id="A0A5B8XXL7"/>
<protein>
    <submittedName>
        <fullName evidence="1">Uncharacterized protein</fullName>
    </submittedName>
</protein>
<dbReference type="KEGG" id="bbae:FRD01_14520"/>
<proteinExistence type="predicted"/>
<organism evidence="1 2">
    <name type="scientific">Microvenator marinus</name>
    <dbReference type="NCBI Taxonomy" id="2600177"/>
    <lineage>
        <taxon>Bacteria</taxon>
        <taxon>Deltaproteobacteria</taxon>
        <taxon>Bradymonadales</taxon>
        <taxon>Microvenatoraceae</taxon>
        <taxon>Microvenator</taxon>
    </lineage>
</organism>
<sequence>MKLIIRFVYGSSYNVAVDHTHLITEGHTLIAMMPWGNLQFGACDCEECARQDEVQRADPNSFLGWLIEDVRPAEVLLVLHPDMTLPVGEEGLATGAVKFVSQIAKALLDEGVLAEITDSFGEALEPGSWVRFSRDYLVNQTYCLEAGMLGQVMPDPYRICTPGVSALVRPVGFDFEYGFFCELFEPISEPDDTAIKEAQEQAKQSYVGFQERNGWHGILGPNLPIDRATRELLAFTRNLPQETNEKAVRGGLKRVAKLLDKFAISPWADDAATLSVQCRNDLDAKAVSPELMDALRAFLERVEEAEKV</sequence>
<dbReference type="EMBL" id="CP042467">
    <property type="protein sequence ID" value="QED28426.1"/>
    <property type="molecule type" value="Genomic_DNA"/>
</dbReference>
<name>A0A5B8XXL7_9DELT</name>
<keyword evidence="2" id="KW-1185">Reference proteome</keyword>
<dbReference type="Proteomes" id="UP000321595">
    <property type="component" value="Chromosome"/>
</dbReference>